<dbReference type="Pfam" id="PF25428">
    <property type="entry name" value="DUF7894"/>
    <property type="match status" value="1"/>
</dbReference>
<dbReference type="InterPro" id="IPR057216">
    <property type="entry name" value="DUF7894"/>
</dbReference>
<dbReference type="EMBL" id="BKCP01010848">
    <property type="protein sequence ID" value="GER54037.1"/>
    <property type="molecule type" value="Genomic_DNA"/>
</dbReference>
<dbReference type="PANTHER" id="PTHR37221">
    <property type="entry name" value="OS02G0582400 PROTEIN"/>
    <property type="match status" value="1"/>
</dbReference>
<dbReference type="AlphaFoldDB" id="A0A5A7RBN8"/>
<dbReference type="Proteomes" id="UP000325081">
    <property type="component" value="Unassembled WGS sequence"/>
</dbReference>
<keyword evidence="1" id="KW-1133">Transmembrane helix</keyword>
<evidence type="ECO:0000256" key="1">
    <source>
        <dbReference type="SAM" id="Phobius"/>
    </source>
</evidence>
<protein>
    <submittedName>
        <fullName evidence="3">ATP synthase subunit a</fullName>
    </submittedName>
</protein>
<comment type="caution">
    <text evidence="3">The sequence shown here is derived from an EMBL/GenBank/DDBJ whole genome shotgun (WGS) entry which is preliminary data.</text>
</comment>
<accession>A0A5A7RBN8</accession>
<gene>
    <name evidence="3" type="ORF">STAS_31592</name>
</gene>
<evidence type="ECO:0000313" key="3">
    <source>
        <dbReference type="EMBL" id="GER54037.1"/>
    </source>
</evidence>
<feature type="domain" description="DUF7894" evidence="2">
    <location>
        <begin position="114"/>
        <end position="266"/>
    </location>
</feature>
<keyword evidence="4" id="KW-1185">Reference proteome</keyword>
<organism evidence="3 4">
    <name type="scientific">Striga asiatica</name>
    <name type="common">Asiatic witchweed</name>
    <name type="synonym">Buchnera asiatica</name>
    <dbReference type="NCBI Taxonomy" id="4170"/>
    <lineage>
        <taxon>Eukaryota</taxon>
        <taxon>Viridiplantae</taxon>
        <taxon>Streptophyta</taxon>
        <taxon>Embryophyta</taxon>
        <taxon>Tracheophyta</taxon>
        <taxon>Spermatophyta</taxon>
        <taxon>Magnoliopsida</taxon>
        <taxon>eudicotyledons</taxon>
        <taxon>Gunneridae</taxon>
        <taxon>Pentapetalae</taxon>
        <taxon>asterids</taxon>
        <taxon>lamiids</taxon>
        <taxon>Lamiales</taxon>
        <taxon>Orobanchaceae</taxon>
        <taxon>Buchnereae</taxon>
        <taxon>Striga</taxon>
    </lineage>
</organism>
<proteinExistence type="predicted"/>
<evidence type="ECO:0000259" key="2">
    <source>
        <dbReference type="Pfam" id="PF25428"/>
    </source>
</evidence>
<name>A0A5A7RBN8_STRAF</name>
<sequence length="266" mass="29387">MKVAEKPQLKLQNAVSSNENLPIFSIKYFGFPLNVYGIKDQKASGEIIHSVNPSGDYELFDLLHDVGLDDLLALIFFQVIYLFHTGANALFLAPEQMKLKIICTFLRCLLLSCKVLLKLAGDDLSTTPTIIVPCVVPDSKLKQENKYSMGSDNASVYGIELGPKRDLTEALSSKLQKPSPCLQVYREDLATLLHLLTAMKLPAVVLIGQSGQRVASKNSKDELEVICQIGEHLASISGLLFSKDKTVQNPPKKSRDNKEAWHALYG</sequence>
<feature type="transmembrane region" description="Helical" evidence="1">
    <location>
        <begin position="71"/>
        <end position="92"/>
    </location>
</feature>
<dbReference type="OrthoDB" id="1927925at2759"/>
<reference evidence="4" key="1">
    <citation type="journal article" date="2019" name="Curr. Biol.">
        <title>Genome Sequence of Striga asiatica Provides Insight into the Evolution of Plant Parasitism.</title>
        <authorList>
            <person name="Yoshida S."/>
            <person name="Kim S."/>
            <person name="Wafula E.K."/>
            <person name="Tanskanen J."/>
            <person name="Kim Y.M."/>
            <person name="Honaas L."/>
            <person name="Yang Z."/>
            <person name="Spallek T."/>
            <person name="Conn C.E."/>
            <person name="Ichihashi Y."/>
            <person name="Cheong K."/>
            <person name="Cui S."/>
            <person name="Der J.P."/>
            <person name="Gundlach H."/>
            <person name="Jiao Y."/>
            <person name="Hori C."/>
            <person name="Ishida J.K."/>
            <person name="Kasahara H."/>
            <person name="Kiba T."/>
            <person name="Kim M.S."/>
            <person name="Koo N."/>
            <person name="Laohavisit A."/>
            <person name="Lee Y.H."/>
            <person name="Lumba S."/>
            <person name="McCourt P."/>
            <person name="Mortimer J.C."/>
            <person name="Mutuku J.M."/>
            <person name="Nomura T."/>
            <person name="Sasaki-Sekimoto Y."/>
            <person name="Seto Y."/>
            <person name="Wang Y."/>
            <person name="Wakatake T."/>
            <person name="Sakakibara H."/>
            <person name="Demura T."/>
            <person name="Yamaguchi S."/>
            <person name="Yoneyama K."/>
            <person name="Manabe R.I."/>
            <person name="Nelson D.C."/>
            <person name="Schulman A.H."/>
            <person name="Timko M.P."/>
            <person name="dePamphilis C.W."/>
            <person name="Choi D."/>
            <person name="Shirasu K."/>
        </authorList>
    </citation>
    <scope>NUCLEOTIDE SEQUENCE [LARGE SCALE GENOMIC DNA]</scope>
    <source>
        <strain evidence="4">cv. UVA1</strain>
    </source>
</reference>
<keyword evidence="1" id="KW-0472">Membrane</keyword>
<dbReference type="PANTHER" id="PTHR37221:SF1">
    <property type="entry name" value="OS02G0582400 PROTEIN"/>
    <property type="match status" value="1"/>
</dbReference>
<evidence type="ECO:0000313" key="4">
    <source>
        <dbReference type="Proteomes" id="UP000325081"/>
    </source>
</evidence>
<keyword evidence="1" id="KW-0812">Transmembrane</keyword>